<dbReference type="InterPro" id="IPR026058">
    <property type="entry name" value="LIPIN"/>
</dbReference>
<feature type="region of interest" description="Disordered" evidence="1">
    <location>
        <begin position="82"/>
        <end position="182"/>
    </location>
</feature>
<dbReference type="InterPro" id="IPR013209">
    <property type="entry name" value="LNS2"/>
</dbReference>
<feature type="region of interest" description="Disordered" evidence="1">
    <location>
        <begin position="793"/>
        <end position="879"/>
    </location>
</feature>
<dbReference type="PANTHER" id="PTHR12181">
    <property type="entry name" value="LIPIN"/>
    <property type="match status" value="1"/>
</dbReference>
<feature type="compositionally biased region" description="Pro residues" evidence="1">
    <location>
        <begin position="370"/>
        <end position="381"/>
    </location>
</feature>
<keyword evidence="2" id="KW-1133">Transmembrane helix</keyword>
<evidence type="ECO:0000256" key="1">
    <source>
        <dbReference type="SAM" id="MobiDB-lite"/>
    </source>
</evidence>
<feature type="transmembrane region" description="Helical" evidence="2">
    <location>
        <begin position="917"/>
        <end position="950"/>
    </location>
</feature>
<reference evidence="4" key="1">
    <citation type="journal article" date="2022" name="bioRxiv">
        <title>Genomics of Preaxostyla Flagellates Illuminates Evolutionary Transitions and the Path Towards Mitochondrial Loss.</title>
        <authorList>
            <person name="Novak L.V.F."/>
            <person name="Treitli S.C."/>
            <person name="Pyrih J."/>
            <person name="Halakuc P."/>
            <person name="Pipaliya S.V."/>
            <person name="Vacek V."/>
            <person name="Brzon O."/>
            <person name="Soukal P."/>
            <person name="Eme L."/>
            <person name="Dacks J.B."/>
            <person name="Karnkowska A."/>
            <person name="Elias M."/>
            <person name="Hampl V."/>
        </authorList>
    </citation>
    <scope>NUCLEOTIDE SEQUENCE</scope>
    <source>
        <strain evidence="4">RCP-MX</strain>
    </source>
</reference>
<feature type="region of interest" description="Disordered" evidence="1">
    <location>
        <begin position="561"/>
        <end position="618"/>
    </location>
</feature>
<feature type="compositionally biased region" description="Pro residues" evidence="1">
    <location>
        <begin position="595"/>
        <end position="611"/>
    </location>
</feature>
<feature type="region of interest" description="Disordered" evidence="1">
    <location>
        <begin position="645"/>
        <end position="742"/>
    </location>
</feature>
<feature type="compositionally biased region" description="Pro residues" evidence="1">
    <location>
        <begin position="565"/>
        <end position="577"/>
    </location>
</feature>
<dbReference type="Proteomes" id="UP001141327">
    <property type="component" value="Unassembled WGS sequence"/>
</dbReference>
<accession>A0ABQ8U9K4</accession>
<keyword evidence="5" id="KW-1185">Reference proteome</keyword>
<feature type="compositionally biased region" description="Pro residues" evidence="1">
    <location>
        <begin position="686"/>
        <end position="710"/>
    </location>
</feature>
<evidence type="ECO:0000313" key="5">
    <source>
        <dbReference type="Proteomes" id="UP001141327"/>
    </source>
</evidence>
<dbReference type="Pfam" id="PF08235">
    <property type="entry name" value="LNS2"/>
    <property type="match status" value="2"/>
</dbReference>
<feature type="region of interest" description="Disordered" evidence="1">
    <location>
        <begin position="273"/>
        <end position="426"/>
    </location>
</feature>
<dbReference type="InterPro" id="IPR036412">
    <property type="entry name" value="HAD-like_sf"/>
</dbReference>
<feature type="compositionally biased region" description="Low complexity" evidence="1">
    <location>
        <begin position="859"/>
        <end position="871"/>
    </location>
</feature>
<dbReference type="InterPro" id="IPR031315">
    <property type="entry name" value="LNS2/PITP"/>
</dbReference>
<feature type="compositionally biased region" description="Low complexity" evidence="1">
    <location>
        <begin position="714"/>
        <end position="740"/>
    </location>
</feature>
<dbReference type="EMBL" id="JAPMOS010000107">
    <property type="protein sequence ID" value="KAJ4455438.1"/>
    <property type="molecule type" value="Genomic_DNA"/>
</dbReference>
<protein>
    <submittedName>
        <fullName evidence="4">Lipin family protein</fullName>
    </submittedName>
</protein>
<gene>
    <name evidence="4" type="ORF">PAPYR_9585</name>
</gene>
<keyword evidence="2" id="KW-0472">Membrane</keyword>
<evidence type="ECO:0000313" key="4">
    <source>
        <dbReference type="EMBL" id="KAJ4455438.1"/>
    </source>
</evidence>
<name>A0ABQ8U9K4_9EUKA</name>
<dbReference type="SMART" id="SM00775">
    <property type="entry name" value="LNS2"/>
    <property type="match status" value="1"/>
</dbReference>
<dbReference type="PANTHER" id="PTHR12181:SF12">
    <property type="entry name" value="PHOSPHATIDATE PHOSPHATASE"/>
    <property type="match status" value="1"/>
</dbReference>
<feature type="domain" description="LNS2/PITP" evidence="3">
    <location>
        <begin position="471"/>
        <end position="1024"/>
    </location>
</feature>
<feature type="compositionally biased region" description="Low complexity" evidence="1">
    <location>
        <begin position="312"/>
        <end position="331"/>
    </location>
</feature>
<sequence>MSIDSDGIAFFVMEGKMDDSRVDLWLHASGTPSYPRTSALPPLATPSPLHAFSSGVPGSSAASLSWTTLSGPGQMGVKGPLPSTMGAEWNGPDVVPLRGPGTLTDPDQAMGTSAQAAPAPGDRPTGDRPRSWWPFSRRQRAAKEAPASLPKAPEPAAPPRRSVSEPRGVHPVQDRGPTGMMDEERLLDDGLDEALERLAAAAAERGPGADPLRVGRLPKTLVRDAKMRSAQAHRKRHQDWQTWLAVAPPEGGMPPGGHRRAWLGKLHFWGGRKRDADSPPADAAASSAPPPGRSAARVTMAAPPALRDDRQPSPGSPAEAEAPSEAGSLPILPSPPPASSRLLSSPALSTSAPSPPASRSQPGDGDEALAPPPVPLPPLPLPLQARPSGAPLADGAARSTPKPAAAVSVSSVGLQRPPPGVVPPLRRTRYPSAAQLEGLPLREGQNRVRFVARGSAQVSASIFLWGAADRIIVSDVDGTITRSDVRGQLFPAFGKDWSHRGVAALYTHLARSGYRFVYITSRSIGQAEGTRRFLQRVHQLPLDGAGPAHLGLVSLSDLSASLAPAPSPTPSGSPSPHAPLGAAGPGPEGRSSATPVPPLPPNPLALSPTPPAGLTGRGLETAALPTCYPTPPTATLARMSFLGRAIGPPPTPAPTPVCGEAVGRQRSPTPLREGAPSGPSLSPNATLPPAPPPIFAPPAAGPAGRPPSPQLPEAAPVARGSGGASASLSLSPASATVPSADPQSARRAKLLARSAVARVQARQRLRLREEAALHAALQKQLRPWHRALLKEARPHPQRPAQVASGSATATATTGGEPATSPSPPSPLSVPCSAPAEPRSVPLPPTPAGLPSFEEVPPRGAAGPTPAAATATDIPSGPFDRLPTGPVITSPDRLLASFTREVCPPTRPAGLPACRPRAVVIFLLMAVLMAVVIFLLMAVVIFLLMAVVILSTSGGGHGRARQVLLRHPEYFKIPCLRELLACFPDPGALAGGFGNRQTDFLSYRAVGVPAGKIFLINPTGHVWAANTSFGSLWDLNALADEIFPPVEQPQTRSSEVFNSFQYWSAPFRPVGSVGSVGACTARQERHRHQQRAACRGPALRRGAPPTQKKRTRRQ</sequence>
<organism evidence="4 5">
    <name type="scientific">Paratrimastix pyriformis</name>
    <dbReference type="NCBI Taxonomy" id="342808"/>
    <lineage>
        <taxon>Eukaryota</taxon>
        <taxon>Metamonada</taxon>
        <taxon>Preaxostyla</taxon>
        <taxon>Paratrimastigidae</taxon>
        <taxon>Paratrimastix</taxon>
    </lineage>
</organism>
<feature type="compositionally biased region" description="Low complexity" evidence="1">
    <location>
        <begin position="339"/>
        <end position="360"/>
    </location>
</feature>
<proteinExistence type="predicted"/>
<evidence type="ECO:0000259" key="3">
    <source>
        <dbReference type="SMART" id="SM00775"/>
    </source>
</evidence>
<keyword evidence="2" id="KW-0812">Transmembrane</keyword>
<feature type="compositionally biased region" description="Low complexity" evidence="1">
    <location>
        <begin position="278"/>
        <end position="297"/>
    </location>
</feature>
<dbReference type="SUPFAM" id="SSF56784">
    <property type="entry name" value="HAD-like"/>
    <property type="match status" value="1"/>
</dbReference>
<evidence type="ECO:0000256" key="2">
    <source>
        <dbReference type="SAM" id="Phobius"/>
    </source>
</evidence>
<feature type="region of interest" description="Disordered" evidence="1">
    <location>
        <begin position="1082"/>
        <end position="1113"/>
    </location>
</feature>
<feature type="compositionally biased region" description="Low complexity" evidence="1">
    <location>
        <begin position="803"/>
        <end position="819"/>
    </location>
</feature>
<dbReference type="Gene3D" id="3.40.50.1000">
    <property type="entry name" value="HAD superfamily/HAD-like"/>
    <property type="match status" value="1"/>
</dbReference>
<dbReference type="InterPro" id="IPR023214">
    <property type="entry name" value="HAD_sf"/>
</dbReference>
<comment type="caution">
    <text evidence="4">The sequence shown here is derived from an EMBL/GenBank/DDBJ whole genome shotgun (WGS) entry which is preliminary data.</text>
</comment>